<reference evidence="3" key="1">
    <citation type="submission" date="2023-03" db="EMBL/GenBank/DDBJ databases">
        <authorList>
            <person name="Julca I."/>
        </authorList>
    </citation>
    <scope>NUCLEOTIDE SEQUENCE</scope>
</reference>
<keyword evidence="1" id="KW-0812">Transmembrane</keyword>
<sequence length="839" mass="91783">MANGSKCWLIFLAILLLVGTSRSSLVDETVKNGVKTAVYLSPKFELEPGSVCGNDGLCPHGLSQYFGLGSETRKTSTCVPDPYGIEFGSPAKIPSGYEEKWLLNGFRPKLSRGLRCCYDNTRCRLKEGFGSVKRTLYLKYTVKYVDWHNSIVPVRVYIFDVTDKWRKHDDSTGTSSRHDCQIEYSVESCSNADENGSCVHTKSVSIILPTGGDVVYGVAHQHTGGIGSTLYGEDGRVLCSSTPIYGQGKEPGNEAGYIVGMSTCYPQPGSVKISDGETLTVVSNYSSAQGHTGVMGLFYILVADFDSSSAINSSQDQNVGLHAKMLTPHYISGMALLGVAALAVSAFAFQRRNQRGDIYEPIPMGVCEIVLATSLLLATPFARLTFSFTVKEMALSSDFCVLSFIIILLLLATVECTEDDKGKGVKTEVFLSPKFEMEPGEAAEKIFYNISFPRGHIAIKSFNAEVVDNAGNPVPLHETYLHHWIAMRYYQPKGLNNSNKQESDDEDYIVVKNNGICGDHLPQYFGLGSETRKTATLVPDPYGIEVGNPAEIPAGYEEGWMFDLHAIDTRNAENKLGCTECRCELYNVTKDENGKVLDPHYLGGMNCCRDGTRCKLKEGYQNVKKSLFLRYTVKYVPWNNSILPVQVYVLDVTATRNEQNGHSCQVEYQINSCSATVAQEDCIHSKNSSISLPSGGEVIYGVAHQHTGGLGSTLFGEDGRVICSSEPIYGQGGEAGNESGYIVGMSTCYPQPGTVKISDGEILTLVSNYSNAQKHTGVMGLFYLLVADTSSLKPNSDQLHKETGPPYYVWIAIAILAALILALFITSQRKCRNRGYQTI</sequence>
<dbReference type="Pfam" id="PF07712">
    <property type="entry name" value="SURNod19"/>
    <property type="match status" value="3"/>
</dbReference>
<feature type="chain" id="PRO_5043987464" evidence="2">
    <location>
        <begin position="24"/>
        <end position="839"/>
    </location>
</feature>
<proteinExistence type="predicted"/>
<dbReference type="PANTHER" id="PTHR33390:SF1">
    <property type="entry name" value="STRESS UP-REGULATED NOD 19 PROTEIN"/>
    <property type="match status" value="1"/>
</dbReference>
<evidence type="ECO:0000313" key="4">
    <source>
        <dbReference type="Proteomes" id="UP001161247"/>
    </source>
</evidence>
<dbReference type="Proteomes" id="UP001161247">
    <property type="component" value="Chromosome 7"/>
</dbReference>
<protein>
    <submittedName>
        <fullName evidence="3">OLC1v1014439C1</fullName>
    </submittedName>
</protein>
<feature type="signal peptide" evidence="2">
    <location>
        <begin position="1"/>
        <end position="23"/>
    </location>
</feature>
<dbReference type="PANTHER" id="PTHR33390">
    <property type="entry name" value="STRESS UP-REGULATED NOD 19 PROTEIN"/>
    <property type="match status" value="1"/>
</dbReference>
<evidence type="ECO:0000313" key="3">
    <source>
        <dbReference type="EMBL" id="CAI9113770.1"/>
    </source>
</evidence>
<keyword evidence="2" id="KW-0732">Signal</keyword>
<keyword evidence="1" id="KW-0472">Membrane</keyword>
<feature type="transmembrane region" description="Helical" evidence="1">
    <location>
        <begin position="807"/>
        <end position="825"/>
    </location>
</feature>
<feature type="transmembrane region" description="Helical" evidence="1">
    <location>
        <begin position="330"/>
        <end position="349"/>
    </location>
</feature>
<dbReference type="InterPro" id="IPR011692">
    <property type="entry name" value="Stress_up-reg_Nod19"/>
</dbReference>
<dbReference type="EMBL" id="OX459124">
    <property type="protein sequence ID" value="CAI9113770.1"/>
    <property type="molecule type" value="Genomic_DNA"/>
</dbReference>
<keyword evidence="4" id="KW-1185">Reference proteome</keyword>
<organism evidence="3 4">
    <name type="scientific">Oldenlandia corymbosa var. corymbosa</name>
    <dbReference type="NCBI Taxonomy" id="529605"/>
    <lineage>
        <taxon>Eukaryota</taxon>
        <taxon>Viridiplantae</taxon>
        <taxon>Streptophyta</taxon>
        <taxon>Embryophyta</taxon>
        <taxon>Tracheophyta</taxon>
        <taxon>Spermatophyta</taxon>
        <taxon>Magnoliopsida</taxon>
        <taxon>eudicotyledons</taxon>
        <taxon>Gunneridae</taxon>
        <taxon>Pentapetalae</taxon>
        <taxon>asterids</taxon>
        <taxon>lamiids</taxon>
        <taxon>Gentianales</taxon>
        <taxon>Rubiaceae</taxon>
        <taxon>Rubioideae</taxon>
        <taxon>Spermacoceae</taxon>
        <taxon>Hedyotis-Oldenlandia complex</taxon>
        <taxon>Oldenlandia</taxon>
    </lineage>
</organism>
<name>A0AAV1E401_OLDCO</name>
<dbReference type="AlphaFoldDB" id="A0AAV1E401"/>
<accession>A0AAV1E401</accession>
<evidence type="ECO:0000256" key="2">
    <source>
        <dbReference type="SAM" id="SignalP"/>
    </source>
</evidence>
<keyword evidence="1" id="KW-1133">Transmembrane helix</keyword>
<feature type="transmembrane region" description="Helical" evidence="1">
    <location>
        <begin position="777"/>
        <end position="795"/>
    </location>
</feature>
<feature type="transmembrane region" description="Helical" evidence="1">
    <location>
        <begin position="361"/>
        <end position="382"/>
    </location>
</feature>
<gene>
    <name evidence="3" type="ORF">OLC1_LOCUS20710</name>
</gene>
<feature type="transmembrane region" description="Helical" evidence="1">
    <location>
        <begin position="394"/>
        <end position="414"/>
    </location>
</feature>
<evidence type="ECO:0000256" key="1">
    <source>
        <dbReference type="SAM" id="Phobius"/>
    </source>
</evidence>